<dbReference type="RefSeq" id="WP_345691677.1">
    <property type="nucleotide sequence ID" value="NZ_BAABIT010000001.1"/>
</dbReference>
<reference evidence="2" key="1">
    <citation type="journal article" date="2019" name="Int. J. Syst. Evol. Microbiol.">
        <title>The Global Catalogue of Microorganisms (GCM) 10K type strain sequencing project: providing services to taxonomists for standard genome sequencing and annotation.</title>
        <authorList>
            <consortium name="The Broad Institute Genomics Platform"/>
            <consortium name="The Broad Institute Genome Sequencing Center for Infectious Disease"/>
            <person name="Wu L."/>
            <person name="Ma J."/>
        </authorList>
    </citation>
    <scope>NUCLEOTIDE SEQUENCE [LARGE SCALE GENOMIC DNA]</scope>
    <source>
        <strain evidence="2">CGMCC 4.1648</strain>
    </source>
</reference>
<keyword evidence="2" id="KW-1185">Reference proteome</keyword>
<name>A0ABV9X586_9ACTN</name>
<accession>A0ABV9X586</accession>
<sequence>MENVSLSWELYESCDIYVETDDRCALSGLLLELTESKTAREGSLIIGRVAVSVAHNDYESGGVAGFLGWGTVIECAAVPGASYEEVAGSVRRLLGFLEKHRLQAVPVCQFEEDLTM</sequence>
<evidence type="ECO:0000313" key="1">
    <source>
        <dbReference type="EMBL" id="MFC5020625.1"/>
    </source>
</evidence>
<organism evidence="1 2">
    <name type="scientific">Streptomyces coeruleoprunus</name>
    <dbReference type="NCBI Taxonomy" id="285563"/>
    <lineage>
        <taxon>Bacteria</taxon>
        <taxon>Bacillati</taxon>
        <taxon>Actinomycetota</taxon>
        <taxon>Actinomycetes</taxon>
        <taxon>Kitasatosporales</taxon>
        <taxon>Streptomycetaceae</taxon>
        <taxon>Streptomyces</taxon>
    </lineage>
</organism>
<dbReference type="EMBL" id="JBHSJD010000001">
    <property type="protein sequence ID" value="MFC5020625.1"/>
    <property type="molecule type" value="Genomic_DNA"/>
</dbReference>
<gene>
    <name evidence="1" type="ORF">ACFPM3_00455</name>
</gene>
<dbReference type="Proteomes" id="UP001595829">
    <property type="component" value="Unassembled WGS sequence"/>
</dbReference>
<evidence type="ECO:0000313" key="2">
    <source>
        <dbReference type="Proteomes" id="UP001595829"/>
    </source>
</evidence>
<protein>
    <submittedName>
        <fullName evidence="1">Uncharacterized protein</fullName>
    </submittedName>
</protein>
<proteinExistence type="predicted"/>
<comment type="caution">
    <text evidence="1">The sequence shown here is derived from an EMBL/GenBank/DDBJ whole genome shotgun (WGS) entry which is preliminary data.</text>
</comment>